<dbReference type="KEGG" id="dbc:MFMK1_002512"/>
<dbReference type="PANTHER" id="PTHR30024">
    <property type="entry name" value="ALIPHATIC SULFONATES-BINDING PROTEIN-RELATED"/>
    <property type="match status" value="1"/>
</dbReference>
<sequence>MKNRRVVIIGLLLVFAGALVLSGCGAGQDNSGSGSEKPVVKIGYLPITHSLPLVVADKLNQGKFENFDLELVRFSSWPELTDALNSGTIQGGMTMFEIAMAGKEMGIPQEVVMLSHRNGDVLTVSDEIEKVQDLQGKLVAIPHRLSGHNLLLYKALKDAGLDYQDVRKVEMAPPDMPAALARGEINGYVVAEPFGAQTVVAGTGKVLMRAQDIWPDWICCGLVINPKYFNDQVVLQELVDKLASAGTYIESNQDEAVEIAAEYMQIKKELWSKSLEWISYADLQPRQEDFAQMQSLLLELPWDGQSNTLLKKEIDLSELINEDYAKKAYGKVK</sequence>
<name>A0AAU0UPF5_9FIRM</name>
<evidence type="ECO:0000256" key="2">
    <source>
        <dbReference type="ARBA" id="ARBA00022448"/>
    </source>
</evidence>
<dbReference type="EMBL" id="CP121694">
    <property type="protein sequence ID" value="WRO22674.1"/>
    <property type="molecule type" value="Genomic_DNA"/>
</dbReference>
<dbReference type="AlphaFoldDB" id="A0AAU0UPF5"/>
<dbReference type="SUPFAM" id="SSF53850">
    <property type="entry name" value="Periplasmic binding protein-like II"/>
    <property type="match status" value="1"/>
</dbReference>
<dbReference type="RefSeq" id="WP_366922081.1">
    <property type="nucleotide sequence ID" value="NZ_CP121694.1"/>
</dbReference>
<evidence type="ECO:0000256" key="5">
    <source>
        <dbReference type="ARBA" id="ARBA00023136"/>
    </source>
</evidence>
<dbReference type="CDD" id="cd13553">
    <property type="entry name" value="PBP2_NrtA_CpmA_like"/>
    <property type="match status" value="1"/>
</dbReference>
<evidence type="ECO:0000313" key="7">
    <source>
        <dbReference type="Proteomes" id="UP001329915"/>
    </source>
</evidence>
<evidence type="ECO:0000313" key="6">
    <source>
        <dbReference type="EMBL" id="WRO22674.1"/>
    </source>
</evidence>
<dbReference type="PANTHER" id="PTHR30024:SF43">
    <property type="entry name" value="BLL4572 PROTEIN"/>
    <property type="match status" value="1"/>
</dbReference>
<evidence type="ECO:0000256" key="3">
    <source>
        <dbReference type="ARBA" id="ARBA00022475"/>
    </source>
</evidence>
<evidence type="ECO:0000256" key="4">
    <source>
        <dbReference type="ARBA" id="ARBA00022519"/>
    </source>
</evidence>
<accession>A0AAU0UPF5</accession>
<keyword evidence="4" id="KW-0997">Cell inner membrane</keyword>
<dbReference type="GO" id="GO:0005886">
    <property type="term" value="C:plasma membrane"/>
    <property type="evidence" value="ECO:0007669"/>
    <property type="project" value="UniProtKB-SubCell"/>
</dbReference>
<dbReference type="Pfam" id="PF13379">
    <property type="entry name" value="NMT1_2"/>
    <property type="match status" value="1"/>
</dbReference>
<proteinExistence type="predicted"/>
<keyword evidence="7" id="KW-1185">Reference proteome</keyword>
<keyword evidence="2" id="KW-0813">Transport</keyword>
<gene>
    <name evidence="6" type="ORF">MFMK1_002512</name>
</gene>
<dbReference type="Gene3D" id="3.40.190.10">
    <property type="entry name" value="Periplasmic binding protein-like II"/>
    <property type="match status" value="2"/>
</dbReference>
<reference evidence="6 7" key="1">
    <citation type="submission" date="2023-04" db="EMBL/GenBank/DDBJ databases">
        <authorList>
            <person name="Hsu D."/>
        </authorList>
    </citation>
    <scope>NUCLEOTIDE SEQUENCE [LARGE SCALE GENOMIC DNA]</scope>
    <source>
        <strain evidence="6 7">MK1</strain>
    </source>
</reference>
<keyword evidence="5" id="KW-0472">Membrane</keyword>
<dbReference type="InterPro" id="IPR044527">
    <property type="entry name" value="NrtA/CpmA_ABC-bd_dom"/>
</dbReference>
<dbReference type="Proteomes" id="UP001329915">
    <property type="component" value="Chromosome"/>
</dbReference>
<evidence type="ECO:0000256" key="1">
    <source>
        <dbReference type="ARBA" id="ARBA00004533"/>
    </source>
</evidence>
<dbReference type="PROSITE" id="PS51257">
    <property type="entry name" value="PROKAR_LIPOPROTEIN"/>
    <property type="match status" value="1"/>
</dbReference>
<protein>
    <submittedName>
        <fullName evidence="6">ABC transporter substrate-binding protein</fullName>
    </submittedName>
</protein>
<comment type="subcellular location">
    <subcellularLocation>
        <location evidence="1">Cell inner membrane</location>
    </subcellularLocation>
</comment>
<organism evidence="6 7">
    <name type="scientific">Metallumcola ferriviriculae</name>
    <dbReference type="NCBI Taxonomy" id="3039180"/>
    <lineage>
        <taxon>Bacteria</taxon>
        <taxon>Bacillati</taxon>
        <taxon>Bacillota</taxon>
        <taxon>Clostridia</taxon>
        <taxon>Neomoorellales</taxon>
        <taxon>Desulfitibacteraceae</taxon>
        <taxon>Metallumcola</taxon>
    </lineage>
</organism>
<keyword evidence="3" id="KW-1003">Cell membrane</keyword>